<dbReference type="AlphaFoldDB" id="A0A3D3RD22"/>
<dbReference type="Proteomes" id="UP000263642">
    <property type="component" value="Unassembled WGS sequence"/>
</dbReference>
<evidence type="ECO:0000313" key="1">
    <source>
        <dbReference type="EMBL" id="HCO26709.1"/>
    </source>
</evidence>
<comment type="caution">
    <text evidence="1">The sequence shown here is derived from an EMBL/GenBank/DDBJ whole genome shotgun (WGS) entry which is preliminary data.</text>
</comment>
<sequence>MADPVQILVDDRVPFGVQTAAQTCPDTVPACFDCGIFYLKHVTFIPYVFFKPEVRGFKMFWVKTTGYLVLVSIALLNQEQQPQREYTQAEKAVLTELCVTVTLDMLKQDELTKGEPCFFTHGDDKGKFVPFRESILKRINKQGINAYPTTAMVGKGEIDETSKRFRLGEPAFVLSENNQPGRLYIIKFKNYEENSARFQTSMLKKKGISSTYIYRLKKKGDAWEIESKDGRTNNCF</sequence>
<dbReference type="EMBL" id="DQAY01000169">
    <property type="protein sequence ID" value="HCO26709.1"/>
    <property type="molecule type" value="Genomic_DNA"/>
</dbReference>
<accession>A0A3D3RD22</accession>
<evidence type="ECO:0000313" key="2">
    <source>
        <dbReference type="Proteomes" id="UP000263642"/>
    </source>
</evidence>
<reference evidence="1 2" key="1">
    <citation type="journal article" date="2018" name="Nat. Biotechnol.">
        <title>A standardized bacterial taxonomy based on genome phylogeny substantially revises the tree of life.</title>
        <authorList>
            <person name="Parks D.H."/>
            <person name="Chuvochina M."/>
            <person name="Waite D.W."/>
            <person name="Rinke C."/>
            <person name="Skarshewski A."/>
            <person name="Chaumeil P.A."/>
            <person name="Hugenholtz P."/>
        </authorList>
    </citation>
    <scope>NUCLEOTIDE SEQUENCE [LARGE SCALE GENOMIC DNA]</scope>
    <source>
        <strain evidence="1">UBA9375</strain>
    </source>
</reference>
<proteinExistence type="predicted"/>
<gene>
    <name evidence="1" type="ORF">DIT97_28220</name>
</gene>
<name>A0A3D3RD22_9PLAN</name>
<organism evidence="1 2">
    <name type="scientific">Gimesia maris</name>
    <dbReference type="NCBI Taxonomy" id="122"/>
    <lineage>
        <taxon>Bacteria</taxon>
        <taxon>Pseudomonadati</taxon>
        <taxon>Planctomycetota</taxon>
        <taxon>Planctomycetia</taxon>
        <taxon>Planctomycetales</taxon>
        <taxon>Planctomycetaceae</taxon>
        <taxon>Gimesia</taxon>
    </lineage>
</organism>
<protein>
    <submittedName>
        <fullName evidence="1">Uncharacterized protein</fullName>
    </submittedName>
</protein>